<comment type="caution">
    <text evidence="2">The sequence shown here is derived from an EMBL/GenBank/DDBJ whole genome shotgun (WGS) entry which is preliminary data.</text>
</comment>
<feature type="chain" id="PRO_5008056011" evidence="1">
    <location>
        <begin position="22"/>
        <end position="132"/>
    </location>
</feature>
<reference evidence="2 3" key="1">
    <citation type="submission" date="2016-02" db="EMBL/GenBank/DDBJ databases">
        <title>Draft genome sequence of the strain BR 10247T Bradyrhizobium neotropicale isolated from nodules of Centrolobium paraense.</title>
        <authorList>
            <person name="Simoes-Araujo J.L."/>
            <person name="Barauna A.C."/>
            <person name="Silva K."/>
            <person name="Zilli J.E."/>
        </authorList>
    </citation>
    <scope>NUCLEOTIDE SEQUENCE [LARGE SCALE GENOMIC DNA]</scope>
    <source>
        <strain evidence="2 3">BR 10247</strain>
    </source>
</reference>
<keyword evidence="3" id="KW-1185">Reference proteome</keyword>
<dbReference type="GeneID" id="32583783"/>
<dbReference type="RefSeq" id="WP_063676373.1">
    <property type="nucleotide sequence ID" value="NZ_LSEF01000016.1"/>
</dbReference>
<protein>
    <submittedName>
        <fullName evidence="2">Uncharacterized protein</fullName>
    </submittedName>
</protein>
<sequence length="132" mass="14995">MKFGTKALMFVLAMLPSDTWAQSSDRMTPETSPLLWRDGYVDWRGKLVKPNWQMMSADDGTKFAIDLSRKSAHYAAAYIIDGEAFNKSNLFELHFDCAAKVFEVLTNMDLKRAQSIEAKVHQSVCDEALIIR</sequence>
<keyword evidence="1" id="KW-0732">Signal</keyword>
<name>A0A176ZJ00_9BRAD</name>
<evidence type="ECO:0000256" key="1">
    <source>
        <dbReference type="SAM" id="SignalP"/>
    </source>
</evidence>
<feature type="signal peptide" evidence="1">
    <location>
        <begin position="1"/>
        <end position="21"/>
    </location>
</feature>
<dbReference type="Proteomes" id="UP000077173">
    <property type="component" value="Unassembled WGS sequence"/>
</dbReference>
<dbReference type="EMBL" id="LSEF01000016">
    <property type="protein sequence ID" value="OAF19765.1"/>
    <property type="molecule type" value="Genomic_DNA"/>
</dbReference>
<proteinExistence type="predicted"/>
<evidence type="ECO:0000313" key="2">
    <source>
        <dbReference type="EMBL" id="OAF19765.1"/>
    </source>
</evidence>
<organism evidence="2 3">
    <name type="scientific">Bradyrhizobium neotropicale</name>
    <dbReference type="NCBI Taxonomy" id="1497615"/>
    <lineage>
        <taxon>Bacteria</taxon>
        <taxon>Pseudomonadati</taxon>
        <taxon>Pseudomonadota</taxon>
        <taxon>Alphaproteobacteria</taxon>
        <taxon>Hyphomicrobiales</taxon>
        <taxon>Nitrobacteraceae</taxon>
        <taxon>Bradyrhizobium</taxon>
    </lineage>
</organism>
<gene>
    <name evidence="2" type="ORF">AXW67_35680</name>
</gene>
<evidence type="ECO:0000313" key="3">
    <source>
        <dbReference type="Proteomes" id="UP000077173"/>
    </source>
</evidence>
<accession>A0A176ZJ00</accession>
<dbReference type="AlphaFoldDB" id="A0A176ZJ00"/>